<proteinExistence type="predicted"/>
<dbReference type="PANTHER" id="PTHR47019">
    <property type="entry name" value="LIPID II FLIPPASE MURJ"/>
    <property type="match status" value="1"/>
</dbReference>
<dbReference type="PANTHER" id="PTHR47019:SF1">
    <property type="entry name" value="LIPID II FLIPPASE MURJ"/>
    <property type="match status" value="1"/>
</dbReference>
<feature type="transmembrane region" description="Helical" evidence="8">
    <location>
        <begin position="163"/>
        <end position="185"/>
    </location>
</feature>
<sequence length="438" mass="47600">MRFSALRSQHRILGGAAVLAVTQFTASFAGLIRDNLLNRTFPGLAVVDVYVAAFRPSDLLFQVTIMAGFSVALVPLLARYEAAQNRSAMSALLNGVVTVAAILFGVLALLLAAVFPWVAPAFTQFEGESLALYTTFARIALLTNFLFVFGNAFGQYLNTIQRFWIYGLTPVVFTLGTIAGTLWLTPFVGPYGPILGTLAGALLYTLIRLLAIVRAGYRFALTWWHPDLTEMGLLMLPRMLALGALQVELLVFDRIASGLSVGSIAVNAYARNFQSVVVGVTGMALALSLFSPLSQSAARGEWGRYRQYLKRGVVWMLLLTIPGAILLVLLTPVAAWLIHLKTLFVPVFFTCLALYALSIPFESLNHLFTRAYFATKHTTIPAILTVFNGVIAIALSWSLAPKLGVFSLALGYCVGHIVEMTGLLLLFPREVQSARGAL</sequence>
<accession>A0A0S1SQH8</accession>
<feature type="transmembrane region" description="Helical" evidence="8">
    <location>
        <begin position="382"/>
        <end position="400"/>
    </location>
</feature>
<dbReference type="GO" id="GO:0008360">
    <property type="term" value="P:regulation of cell shape"/>
    <property type="evidence" value="ECO:0007669"/>
    <property type="project" value="UniProtKB-KW"/>
</dbReference>
<feature type="transmembrane region" description="Helical" evidence="8">
    <location>
        <begin position="313"/>
        <end position="337"/>
    </location>
</feature>
<evidence type="ECO:0000256" key="4">
    <source>
        <dbReference type="ARBA" id="ARBA00022960"/>
    </source>
</evidence>
<evidence type="ECO:0000256" key="5">
    <source>
        <dbReference type="ARBA" id="ARBA00022984"/>
    </source>
</evidence>
<keyword evidence="2" id="KW-1003">Cell membrane</keyword>
<evidence type="ECO:0000256" key="3">
    <source>
        <dbReference type="ARBA" id="ARBA00022692"/>
    </source>
</evidence>
<keyword evidence="4" id="KW-0133">Cell shape</keyword>
<evidence type="ECO:0000256" key="7">
    <source>
        <dbReference type="ARBA" id="ARBA00023136"/>
    </source>
</evidence>
<feature type="transmembrane region" description="Helical" evidence="8">
    <location>
        <begin position="191"/>
        <end position="211"/>
    </location>
</feature>
<feature type="transmembrane region" description="Helical" evidence="8">
    <location>
        <begin position="59"/>
        <end position="80"/>
    </location>
</feature>
<dbReference type="Proteomes" id="UP000069135">
    <property type="component" value="Chromosome"/>
</dbReference>
<evidence type="ECO:0000313" key="10">
    <source>
        <dbReference type="Proteomes" id="UP000069135"/>
    </source>
</evidence>
<evidence type="ECO:0000256" key="8">
    <source>
        <dbReference type="SAM" id="Phobius"/>
    </source>
</evidence>
<protein>
    <submittedName>
        <fullName evidence="9">Virulence factor</fullName>
    </submittedName>
</protein>
<accession>A0A0S1SUL2</accession>
<feature type="transmembrane region" description="Helical" evidence="8">
    <location>
        <begin position="92"/>
        <end position="118"/>
    </location>
</feature>
<gene>
    <name evidence="9" type="ORF">PeribacterD1_0496</name>
</gene>
<dbReference type="GO" id="GO:0015648">
    <property type="term" value="F:lipid-linked peptidoglycan transporter activity"/>
    <property type="evidence" value="ECO:0007669"/>
    <property type="project" value="TreeGrafter"/>
</dbReference>
<dbReference type="GO" id="GO:0009252">
    <property type="term" value="P:peptidoglycan biosynthetic process"/>
    <property type="evidence" value="ECO:0007669"/>
    <property type="project" value="UniProtKB-KW"/>
</dbReference>
<evidence type="ECO:0000313" key="9">
    <source>
        <dbReference type="EMBL" id="ALM13186.1"/>
    </source>
</evidence>
<keyword evidence="3 8" id="KW-0812">Transmembrane</keyword>
<feature type="transmembrane region" description="Helical" evidence="8">
    <location>
        <begin position="130"/>
        <end position="151"/>
    </location>
</feature>
<keyword evidence="6 8" id="KW-1133">Transmembrane helix</keyword>
<feature type="transmembrane region" description="Helical" evidence="8">
    <location>
        <begin position="12"/>
        <end position="32"/>
    </location>
</feature>
<dbReference type="STRING" id="1735162.PeribacterB2_0495"/>
<reference evidence="9 10" key="2">
    <citation type="journal article" date="2016" name="PeerJ">
        <title>Analysis of five complete genome sequences for members of the class Peribacteria in the recently recognized Peregrinibacteria bacterial phylum.</title>
        <authorList>
            <person name="Anantharaman K."/>
            <person name="Brown C.T."/>
            <person name="Burstein D."/>
            <person name="Castelle C.J."/>
            <person name="Probst A.J."/>
            <person name="Thomas B.C."/>
            <person name="Williams K.H."/>
            <person name="Banfield J.F."/>
        </authorList>
    </citation>
    <scope>NUCLEOTIDE SEQUENCE [LARGE SCALE GENOMIC DNA]</scope>
    <source>
        <strain evidence="9">RIFOXYD1_FULL_PER-ii_59_16</strain>
    </source>
</reference>
<organism evidence="9 10">
    <name type="scientific">Candidatus Peribacter riflensis</name>
    <dbReference type="NCBI Taxonomy" id="1735162"/>
    <lineage>
        <taxon>Bacteria</taxon>
        <taxon>Candidatus Peregrinibacteriota</taxon>
        <taxon>Candidatus Peribacteria</taxon>
        <taxon>Candidatus Peribacterales</taxon>
        <taxon>Candidatus Peribacteraceae</taxon>
        <taxon>Candidatus Peribacter</taxon>
    </lineage>
</organism>
<evidence type="ECO:0000256" key="2">
    <source>
        <dbReference type="ARBA" id="ARBA00022475"/>
    </source>
</evidence>
<dbReference type="Pfam" id="PF03023">
    <property type="entry name" value="MurJ"/>
    <property type="match status" value="1"/>
</dbReference>
<accession>A0A0S1SL10</accession>
<evidence type="ECO:0000256" key="6">
    <source>
        <dbReference type="ARBA" id="ARBA00022989"/>
    </source>
</evidence>
<dbReference type="PRINTS" id="PR01806">
    <property type="entry name" value="VIRFACTRMVIN"/>
</dbReference>
<dbReference type="InterPro" id="IPR051050">
    <property type="entry name" value="Lipid_II_flippase_MurJ/MviN"/>
</dbReference>
<dbReference type="GO" id="GO:0005886">
    <property type="term" value="C:plasma membrane"/>
    <property type="evidence" value="ECO:0007669"/>
    <property type="project" value="UniProtKB-SubCell"/>
</dbReference>
<dbReference type="InterPro" id="IPR004268">
    <property type="entry name" value="MurJ"/>
</dbReference>
<dbReference type="AlphaFoldDB" id="A0A0S1SL10"/>
<name>A0A0S1SL10_9BACT</name>
<reference evidence="10" key="1">
    <citation type="submission" date="2015-10" db="EMBL/GenBank/DDBJ databases">
        <title>Analysis of five complete genome sequences for members of the class Peribacteria in the recently recognized Peregrinibacteria bacterial phylum.</title>
        <authorList>
            <person name="Anantharaman K."/>
            <person name="Brown C.T."/>
            <person name="Burstein D."/>
            <person name="Castelle C.J."/>
            <person name="Probst A.J."/>
            <person name="Thomas B.C."/>
            <person name="Williams K.H."/>
            <person name="Banfield J.F."/>
        </authorList>
    </citation>
    <scope>NUCLEOTIDE SEQUENCE [LARGE SCALE GENOMIC DNA]</scope>
</reference>
<keyword evidence="7 8" id="KW-0472">Membrane</keyword>
<feature type="transmembrane region" description="Helical" evidence="8">
    <location>
        <begin position="343"/>
        <end position="361"/>
    </location>
</feature>
<comment type="subcellular location">
    <subcellularLocation>
        <location evidence="1">Cell membrane</location>
        <topology evidence="1">Multi-pass membrane protein</topology>
    </subcellularLocation>
</comment>
<dbReference type="EMBL" id="CP013065">
    <property type="protein sequence ID" value="ALM13186.1"/>
    <property type="molecule type" value="Genomic_DNA"/>
</dbReference>
<keyword evidence="5" id="KW-0573">Peptidoglycan synthesis</keyword>
<accession>A0A0S1SM56</accession>
<feature type="transmembrane region" description="Helical" evidence="8">
    <location>
        <begin position="406"/>
        <end position="427"/>
    </location>
</feature>
<dbReference type="GO" id="GO:0034204">
    <property type="term" value="P:lipid translocation"/>
    <property type="evidence" value="ECO:0007669"/>
    <property type="project" value="TreeGrafter"/>
</dbReference>
<evidence type="ECO:0000256" key="1">
    <source>
        <dbReference type="ARBA" id="ARBA00004651"/>
    </source>
</evidence>